<feature type="domain" description="RagB/SusD" evidence="6">
    <location>
        <begin position="327"/>
        <end position="453"/>
    </location>
</feature>
<comment type="similarity">
    <text evidence="2">Belongs to the SusD family.</text>
</comment>
<evidence type="ECO:0000256" key="5">
    <source>
        <dbReference type="ARBA" id="ARBA00023237"/>
    </source>
</evidence>
<dbReference type="AlphaFoldDB" id="L8JN77"/>
<gene>
    <name evidence="8" type="ORF">C900_05547</name>
</gene>
<feature type="domain" description="SusD-like N-terminal" evidence="7">
    <location>
        <begin position="31"/>
        <end position="231"/>
    </location>
</feature>
<evidence type="ECO:0000256" key="4">
    <source>
        <dbReference type="ARBA" id="ARBA00023136"/>
    </source>
</evidence>
<keyword evidence="9" id="KW-1185">Reference proteome</keyword>
<dbReference type="Pfam" id="PF14322">
    <property type="entry name" value="SusD-like_3"/>
    <property type="match status" value="1"/>
</dbReference>
<dbReference type="InterPro" id="IPR012944">
    <property type="entry name" value="SusD_RagB_dom"/>
</dbReference>
<comment type="caution">
    <text evidence="8">The sequence shown here is derived from an EMBL/GenBank/DDBJ whole genome shotgun (WGS) entry which is preliminary data.</text>
</comment>
<dbReference type="Gene3D" id="2.20.20.130">
    <property type="match status" value="1"/>
</dbReference>
<dbReference type="InterPro" id="IPR011990">
    <property type="entry name" value="TPR-like_helical_dom_sf"/>
</dbReference>
<dbReference type="OrthoDB" id="621570at2"/>
<evidence type="ECO:0000313" key="9">
    <source>
        <dbReference type="Proteomes" id="UP000011135"/>
    </source>
</evidence>
<dbReference type="Gene3D" id="1.25.40.390">
    <property type="match status" value="1"/>
</dbReference>
<evidence type="ECO:0000256" key="3">
    <source>
        <dbReference type="ARBA" id="ARBA00022729"/>
    </source>
</evidence>
<evidence type="ECO:0000256" key="1">
    <source>
        <dbReference type="ARBA" id="ARBA00004442"/>
    </source>
</evidence>
<dbReference type="GO" id="GO:0009279">
    <property type="term" value="C:cell outer membrane"/>
    <property type="evidence" value="ECO:0007669"/>
    <property type="project" value="UniProtKB-SubCell"/>
</dbReference>
<dbReference type="Proteomes" id="UP000011135">
    <property type="component" value="Unassembled WGS sequence"/>
</dbReference>
<evidence type="ECO:0000259" key="6">
    <source>
        <dbReference type="Pfam" id="PF07980"/>
    </source>
</evidence>
<organism evidence="8 9">
    <name type="scientific">Fulvivirga imtechensis AK7</name>
    <dbReference type="NCBI Taxonomy" id="1237149"/>
    <lineage>
        <taxon>Bacteria</taxon>
        <taxon>Pseudomonadati</taxon>
        <taxon>Bacteroidota</taxon>
        <taxon>Cytophagia</taxon>
        <taxon>Cytophagales</taxon>
        <taxon>Fulvivirgaceae</taxon>
        <taxon>Fulvivirga</taxon>
    </lineage>
</organism>
<dbReference type="STRING" id="1237149.C900_05547"/>
<reference evidence="8 9" key="1">
    <citation type="submission" date="2012-12" db="EMBL/GenBank/DDBJ databases">
        <title>Genome assembly of Fulvivirga imtechensis AK7.</title>
        <authorList>
            <person name="Nupur N."/>
            <person name="Khatri I."/>
            <person name="Kumar R."/>
            <person name="Subramanian S."/>
            <person name="Pinnaka A."/>
        </authorList>
    </citation>
    <scope>NUCLEOTIDE SEQUENCE [LARGE SCALE GENOMIC DNA]</scope>
    <source>
        <strain evidence="8 9">AK7</strain>
    </source>
</reference>
<dbReference type="SUPFAM" id="SSF48452">
    <property type="entry name" value="TPR-like"/>
    <property type="match status" value="1"/>
</dbReference>
<dbReference type="PATRIC" id="fig|1237149.3.peg.4927"/>
<evidence type="ECO:0000259" key="7">
    <source>
        <dbReference type="Pfam" id="PF14322"/>
    </source>
</evidence>
<protein>
    <submittedName>
        <fullName evidence="8">Putative membrane protein</fullName>
    </submittedName>
</protein>
<keyword evidence="4" id="KW-0472">Membrane</keyword>
<sequence>MINNMKRFEIFYILLISLAWTSCSKEFLEPEVTSDKEVTTSVNTLEDLQGLILGAYDRMNTSDYYGRDYVIFADVRSDNAFSNANSGRFVQPAQFAVNAADAYPRNTWRRIYQVISSANIIIGAEVENNDSDEVQYVKGQAHAIRALAYMDLLRLYGQQHVTGGNNMGVPIITEFLDDNIYPERAAVDKVWDQVETDLLAAENKMKQELDGSSPIFMTSWAALALQSRLYLYTKEWSKAATAAKKVIDSGLFAISATGNPGKGSSSSVFELAYTGADNEGINGLFFILQNTVYGDIEVTTDLYNVYEAGDVRRALFTNNGGTIRVTGKYNSPDYTDHVFVIRYEEVLLNYAEALINQDAANALEALNVVPLARNASPYAEATVDNLLLERRKELAMEGHRFFDLTRYGRGIPYVDPGQTFGASGIPYGSTKLAFPIPESEVDANPAMVQNKGY</sequence>
<dbReference type="eggNOG" id="COG2913">
    <property type="taxonomic scope" value="Bacteria"/>
</dbReference>
<name>L8JN77_9BACT</name>
<comment type="subcellular location">
    <subcellularLocation>
        <location evidence="1">Cell outer membrane</location>
    </subcellularLocation>
</comment>
<dbReference type="InterPro" id="IPR033985">
    <property type="entry name" value="SusD-like_N"/>
</dbReference>
<dbReference type="Gene3D" id="1.25.40.900">
    <property type="match status" value="1"/>
</dbReference>
<keyword evidence="3" id="KW-0732">Signal</keyword>
<dbReference type="CDD" id="cd08977">
    <property type="entry name" value="SusD"/>
    <property type="match status" value="1"/>
</dbReference>
<dbReference type="PROSITE" id="PS51257">
    <property type="entry name" value="PROKAR_LIPOPROTEIN"/>
    <property type="match status" value="1"/>
</dbReference>
<dbReference type="Pfam" id="PF07980">
    <property type="entry name" value="SusD_RagB"/>
    <property type="match status" value="1"/>
</dbReference>
<evidence type="ECO:0000256" key="2">
    <source>
        <dbReference type="ARBA" id="ARBA00006275"/>
    </source>
</evidence>
<keyword evidence="5" id="KW-0998">Cell outer membrane</keyword>
<evidence type="ECO:0000313" key="8">
    <source>
        <dbReference type="EMBL" id="ELR68989.1"/>
    </source>
</evidence>
<proteinExistence type="inferred from homology"/>
<accession>L8JN77</accession>
<dbReference type="EMBL" id="AMZN01000086">
    <property type="protein sequence ID" value="ELR68989.1"/>
    <property type="molecule type" value="Genomic_DNA"/>
</dbReference>